<reference evidence="1" key="1">
    <citation type="journal article" date="2021" name="Proc. Natl. Acad. Sci. U.S.A.">
        <title>A Catalog of Tens of Thousands of Viruses from Human Metagenomes Reveals Hidden Associations with Chronic Diseases.</title>
        <authorList>
            <person name="Tisza M.J."/>
            <person name="Buck C.B."/>
        </authorList>
    </citation>
    <scope>NUCLEOTIDE SEQUENCE</scope>
    <source>
        <strain evidence="1">Ct8MV80</strain>
    </source>
</reference>
<dbReference type="EMBL" id="BK015835">
    <property type="protein sequence ID" value="DAE27314.1"/>
    <property type="molecule type" value="Genomic_DNA"/>
</dbReference>
<organism evidence="1">
    <name type="scientific">virus sp. ct8MV80</name>
    <dbReference type="NCBI Taxonomy" id="2826793"/>
    <lineage>
        <taxon>Viruses</taxon>
    </lineage>
</organism>
<evidence type="ECO:0000313" key="1">
    <source>
        <dbReference type="EMBL" id="DAE27314.1"/>
    </source>
</evidence>
<protein>
    <submittedName>
        <fullName evidence="1">Uncharacterized protein</fullName>
    </submittedName>
</protein>
<accession>A0A8S5R853</accession>
<sequence length="33" mass="3848">MPRIIHNRNINFNCIISIISTIITPCLKRLIIL</sequence>
<proteinExistence type="predicted"/>
<name>A0A8S5R853_9VIRU</name>